<proteinExistence type="predicted"/>
<dbReference type="PANTHER" id="PTHR34215:SF1">
    <property type="entry name" value="YLXR DOMAIN-CONTAINING PROTEIN"/>
    <property type="match status" value="1"/>
</dbReference>
<dbReference type="InterPro" id="IPR035931">
    <property type="entry name" value="YlxR-like_sf"/>
</dbReference>
<sequence>MIPQRTCLGCRRSDDQDALIRLVRVGDEVVEGTSPRLPGRGAYLHPDAGCAETARRRNALRRAFGAGARPAESLLRRLGEIAPGWIQTASGE</sequence>
<keyword evidence="3" id="KW-1185">Reference proteome</keyword>
<comment type="caution">
    <text evidence="2">The sequence shown here is derived from an EMBL/GenBank/DDBJ whole genome shotgun (WGS) entry which is preliminary data.</text>
</comment>
<name>A0A553K2R7_9ACTN</name>
<dbReference type="Gene3D" id="3.30.1230.10">
    <property type="entry name" value="YlxR-like"/>
    <property type="match status" value="1"/>
</dbReference>
<evidence type="ECO:0000313" key="3">
    <source>
        <dbReference type="Proteomes" id="UP000317638"/>
    </source>
</evidence>
<gene>
    <name evidence="2" type="ORF">FOJ82_07740</name>
</gene>
<evidence type="ECO:0000313" key="2">
    <source>
        <dbReference type="EMBL" id="TRY18984.1"/>
    </source>
</evidence>
<dbReference type="OrthoDB" id="5244965at2"/>
<protein>
    <submittedName>
        <fullName evidence="2">DUF448 domain-containing protein</fullName>
    </submittedName>
</protein>
<dbReference type="EMBL" id="VKKG01000002">
    <property type="protein sequence ID" value="TRY18984.1"/>
    <property type="molecule type" value="Genomic_DNA"/>
</dbReference>
<dbReference type="InterPro" id="IPR037465">
    <property type="entry name" value="YlxR"/>
</dbReference>
<evidence type="ECO:0000259" key="1">
    <source>
        <dbReference type="Pfam" id="PF04296"/>
    </source>
</evidence>
<organism evidence="2 3">
    <name type="scientific">Tessaracoccus rhinocerotis</name>
    <dbReference type="NCBI Taxonomy" id="1689449"/>
    <lineage>
        <taxon>Bacteria</taxon>
        <taxon>Bacillati</taxon>
        <taxon>Actinomycetota</taxon>
        <taxon>Actinomycetes</taxon>
        <taxon>Propionibacteriales</taxon>
        <taxon>Propionibacteriaceae</taxon>
        <taxon>Tessaracoccus</taxon>
    </lineage>
</organism>
<dbReference type="PANTHER" id="PTHR34215">
    <property type="entry name" value="BLL0784 PROTEIN"/>
    <property type="match status" value="1"/>
</dbReference>
<dbReference type="InterPro" id="IPR007393">
    <property type="entry name" value="YlxR_dom"/>
</dbReference>
<reference evidence="2 3" key="1">
    <citation type="submission" date="2019-07" db="EMBL/GenBank/DDBJ databases">
        <authorList>
            <person name="Zhou L.-Y."/>
        </authorList>
    </citation>
    <scope>NUCLEOTIDE SEQUENCE [LARGE SCALE GENOMIC DNA]</scope>
    <source>
        <strain evidence="2 3">YIM 101269</strain>
    </source>
</reference>
<accession>A0A553K2R7</accession>
<feature type="domain" description="YlxR" evidence="1">
    <location>
        <begin position="5"/>
        <end position="69"/>
    </location>
</feature>
<dbReference type="AlphaFoldDB" id="A0A553K2R7"/>
<dbReference type="SUPFAM" id="SSF64376">
    <property type="entry name" value="YlxR-like"/>
    <property type="match status" value="1"/>
</dbReference>
<dbReference type="Proteomes" id="UP000317638">
    <property type="component" value="Unassembled WGS sequence"/>
</dbReference>
<dbReference type="RefSeq" id="WP_143937876.1">
    <property type="nucleotide sequence ID" value="NZ_VKKG01000002.1"/>
</dbReference>
<dbReference type="Pfam" id="PF04296">
    <property type="entry name" value="YlxR"/>
    <property type="match status" value="1"/>
</dbReference>